<sequence>MDSIDDALKYQQIRDYGFNDREIPFYGLMSKSEEEICTYLPAHVYKHHVRNTVNSQQRQILSDKIAAQHLLNALGVRTPILIGIWDSVFGMTADGRPMTTVAQLSYEIGNLLENTEAIDLIFKPRDGGGGQYIFVATFSKASNGEIAVFMDGK</sequence>
<evidence type="ECO:0000313" key="1">
    <source>
        <dbReference type="EMBL" id="SLN52471.1"/>
    </source>
</evidence>
<dbReference type="RefSeq" id="WP_085806265.1">
    <property type="nucleotide sequence ID" value="NZ_FWFX01000008.1"/>
</dbReference>
<name>A0A1X6ZIV5_9RHOB</name>
<dbReference type="AlphaFoldDB" id="A0A1X6ZIV5"/>
<protein>
    <submittedName>
        <fullName evidence="1">Uncharacterized protein</fullName>
    </submittedName>
</protein>
<evidence type="ECO:0000313" key="2">
    <source>
        <dbReference type="Proteomes" id="UP000193061"/>
    </source>
</evidence>
<proteinExistence type="predicted"/>
<accession>A0A1X6ZIV5</accession>
<dbReference type="EMBL" id="FWFX01000008">
    <property type="protein sequence ID" value="SLN52471.1"/>
    <property type="molecule type" value="Genomic_DNA"/>
</dbReference>
<organism evidence="1 2">
    <name type="scientific">Roseovarius albus</name>
    <dbReference type="NCBI Taxonomy" id="1247867"/>
    <lineage>
        <taxon>Bacteria</taxon>
        <taxon>Pseudomonadati</taxon>
        <taxon>Pseudomonadota</taxon>
        <taxon>Alphaproteobacteria</taxon>
        <taxon>Rhodobacterales</taxon>
        <taxon>Roseobacteraceae</taxon>
        <taxon>Roseovarius</taxon>
    </lineage>
</organism>
<reference evidence="1 2" key="1">
    <citation type="submission" date="2017-03" db="EMBL/GenBank/DDBJ databases">
        <authorList>
            <person name="Afonso C.L."/>
            <person name="Miller P.J."/>
            <person name="Scott M.A."/>
            <person name="Spackman E."/>
            <person name="Goraichik I."/>
            <person name="Dimitrov K.M."/>
            <person name="Suarez D.L."/>
            <person name="Swayne D.E."/>
        </authorList>
    </citation>
    <scope>NUCLEOTIDE SEQUENCE [LARGE SCALE GENOMIC DNA]</scope>
    <source>
        <strain evidence="1 2">CECT 7450</strain>
    </source>
</reference>
<keyword evidence="2" id="KW-1185">Reference proteome</keyword>
<gene>
    <name evidence="1" type="ORF">ROA7450_02635</name>
</gene>
<dbReference type="Proteomes" id="UP000193061">
    <property type="component" value="Unassembled WGS sequence"/>
</dbReference>